<proteinExistence type="predicted"/>
<dbReference type="Proteomes" id="UP001156881">
    <property type="component" value="Unassembled WGS sequence"/>
</dbReference>
<name>A0A7W6APN6_9HYPH</name>
<gene>
    <name evidence="1" type="ORF">GCM10007884_49370</name>
    <name evidence="2" type="ORF">GGR33_005206</name>
</gene>
<dbReference type="Proteomes" id="UP000517759">
    <property type="component" value="Unassembled WGS sequence"/>
</dbReference>
<evidence type="ECO:0000313" key="1">
    <source>
        <dbReference type="EMBL" id="GLS46937.1"/>
    </source>
</evidence>
<dbReference type="AlphaFoldDB" id="A0A7W6APN6"/>
<organism evidence="2 3">
    <name type="scientific">Methylobacterium brachythecii</name>
    <dbReference type="NCBI Taxonomy" id="1176177"/>
    <lineage>
        <taxon>Bacteria</taxon>
        <taxon>Pseudomonadati</taxon>
        <taxon>Pseudomonadota</taxon>
        <taxon>Alphaproteobacteria</taxon>
        <taxon>Hyphomicrobiales</taxon>
        <taxon>Methylobacteriaceae</taxon>
        <taxon>Methylobacterium</taxon>
    </lineage>
</organism>
<reference evidence="2 3" key="3">
    <citation type="submission" date="2020-08" db="EMBL/GenBank/DDBJ databases">
        <title>Genomic Encyclopedia of Type Strains, Phase IV (KMG-IV): sequencing the most valuable type-strain genomes for metagenomic binning, comparative biology and taxonomic classification.</title>
        <authorList>
            <person name="Goeker M."/>
        </authorList>
    </citation>
    <scope>NUCLEOTIDE SEQUENCE [LARGE SCALE GENOMIC DNA]</scope>
    <source>
        <strain evidence="2 3">DSM 24105</strain>
    </source>
</reference>
<protein>
    <submittedName>
        <fullName evidence="2">Uncharacterized protein</fullName>
    </submittedName>
</protein>
<dbReference type="EMBL" id="JACIDN010000018">
    <property type="protein sequence ID" value="MBB3905664.1"/>
    <property type="molecule type" value="Genomic_DNA"/>
</dbReference>
<sequence>MVSDVSALKSEHGNFFAVDRRAWSLVCDLKSISAAAAYLILARGSQGDMRTTSWSVNAIEDRTNIPRLRAKDAIKALLEGKVIEQRRGGTKPQYYLLPPAEIENRRTPVESLTADERLVLEVIASHPDGIEVPTGSRKKDPWPFGSPRSIVERLIRKGLVRSIGGSWSKVAATRLPATPDEADWIWLPNSIVEGVGEETSPIERIRQSQSLAALRLFVDLYHVQSLATDGGVHWRQLQQSFHRKQIGQRADFVVWAFWIDSLKAWGGQPFVNAHMTGQTEEVERADGTKGHRDTGWPIFWGALEVLTSTGLVEFVPHLVDSDTQEGTVLHPLAYREGEPLEQNLTVSARDAALSMLNPEQQDWVLARADTVRVVPVRKHIKDVQLVGLARLRHRAKTTATADWFKRMPEWSALADRYLDLIAGIEGERPAA</sequence>
<comment type="caution">
    <text evidence="2">The sequence shown here is derived from an EMBL/GenBank/DDBJ whole genome shotgun (WGS) entry which is preliminary data.</text>
</comment>
<keyword evidence="4" id="KW-1185">Reference proteome</keyword>
<evidence type="ECO:0000313" key="4">
    <source>
        <dbReference type="Proteomes" id="UP001156881"/>
    </source>
</evidence>
<accession>A0A7W6APN6</accession>
<reference evidence="4" key="2">
    <citation type="journal article" date="2019" name="Int. J. Syst. Evol. Microbiol.">
        <title>The Global Catalogue of Microorganisms (GCM) 10K type strain sequencing project: providing services to taxonomists for standard genome sequencing and annotation.</title>
        <authorList>
            <consortium name="The Broad Institute Genomics Platform"/>
            <consortium name="The Broad Institute Genome Sequencing Center for Infectious Disease"/>
            <person name="Wu L."/>
            <person name="Ma J."/>
        </authorList>
    </citation>
    <scope>NUCLEOTIDE SEQUENCE [LARGE SCALE GENOMIC DNA]</scope>
    <source>
        <strain evidence="4">NBRC 107710</strain>
    </source>
</reference>
<evidence type="ECO:0000313" key="3">
    <source>
        <dbReference type="Proteomes" id="UP000517759"/>
    </source>
</evidence>
<dbReference type="EMBL" id="BSPG01000063">
    <property type="protein sequence ID" value="GLS46937.1"/>
    <property type="molecule type" value="Genomic_DNA"/>
</dbReference>
<dbReference type="RefSeq" id="WP_284212159.1">
    <property type="nucleotide sequence ID" value="NZ_BSPG01000063.1"/>
</dbReference>
<reference evidence="1" key="4">
    <citation type="submission" date="2023-01" db="EMBL/GenBank/DDBJ databases">
        <title>Draft genome sequence of Methylobacterium brachythecii strain NBRC 107710.</title>
        <authorList>
            <person name="Sun Q."/>
            <person name="Mori K."/>
        </authorList>
    </citation>
    <scope>NUCLEOTIDE SEQUENCE</scope>
    <source>
        <strain evidence="1">NBRC 107710</strain>
    </source>
</reference>
<reference evidence="1" key="1">
    <citation type="journal article" date="2014" name="Int. J. Syst. Evol. Microbiol.">
        <title>Complete genome of a new Firmicutes species belonging to the dominant human colonic microbiota ('Ruminococcus bicirculans') reveals two chromosomes and a selective capacity to utilize plant glucans.</title>
        <authorList>
            <consortium name="NISC Comparative Sequencing Program"/>
            <person name="Wegmann U."/>
            <person name="Louis P."/>
            <person name="Goesmann A."/>
            <person name="Henrissat B."/>
            <person name="Duncan S.H."/>
            <person name="Flint H.J."/>
        </authorList>
    </citation>
    <scope>NUCLEOTIDE SEQUENCE</scope>
    <source>
        <strain evidence="1">NBRC 107710</strain>
    </source>
</reference>
<evidence type="ECO:0000313" key="2">
    <source>
        <dbReference type="EMBL" id="MBB3905664.1"/>
    </source>
</evidence>